<dbReference type="HOGENOM" id="CLU_3068260_0_0_1"/>
<reference evidence="1 2" key="1">
    <citation type="journal article" date="2014" name="BMC Genomics">
        <title>Genome sequencing of four Aureobasidium pullulans varieties: biotechnological potential, stress tolerance, and description of new species.</title>
        <authorList>
            <person name="Gostin Ar C."/>
            <person name="Ohm R.A."/>
            <person name="Kogej T."/>
            <person name="Sonjak S."/>
            <person name="Turk M."/>
            <person name="Zajc J."/>
            <person name="Zalar P."/>
            <person name="Grube M."/>
            <person name="Sun H."/>
            <person name="Han J."/>
            <person name="Sharma A."/>
            <person name="Chiniquy J."/>
            <person name="Ngan C.Y."/>
            <person name="Lipzen A."/>
            <person name="Barry K."/>
            <person name="Grigoriev I.V."/>
            <person name="Gunde-Cimerman N."/>
        </authorList>
    </citation>
    <scope>NUCLEOTIDE SEQUENCE [LARGE SCALE GENOMIC DNA]</scope>
    <source>
        <strain evidence="1 2">EXF-2481</strain>
    </source>
</reference>
<proteinExistence type="predicted"/>
<name>A0A074Y9I2_AURSE</name>
<accession>A0A074Y9I2</accession>
<gene>
    <name evidence="1" type="ORF">AUEXF2481DRAFT_41020</name>
</gene>
<dbReference type="InParanoid" id="A0A074Y9I2"/>
<dbReference type="Proteomes" id="UP000030641">
    <property type="component" value="Unassembled WGS sequence"/>
</dbReference>
<evidence type="ECO:0000313" key="2">
    <source>
        <dbReference type="Proteomes" id="UP000030641"/>
    </source>
</evidence>
<dbReference type="AlphaFoldDB" id="A0A074Y9I2"/>
<dbReference type="EMBL" id="KL584762">
    <property type="protein sequence ID" value="KEQ94430.1"/>
    <property type="molecule type" value="Genomic_DNA"/>
</dbReference>
<sequence length="53" mass="6149">MAFWAYLRLHDVHHRICFMLFYSVSKGHIAQVPISYLVVATAYFVTGVQGKLY</sequence>
<evidence type="ECO:0000313" key="1">
    <source>
        <dbReference type="EMBL" id="KEQ94430.1"/>
    </source>
</evidence>
<organism evidence="1 2">
    <name type="scientific">Aureobasidium subglaciale (strain EXF-2481)</name>
    <name type="common">Aureobasidium pullulans var. subglaciale</name>
    <dbReference type="NCBI Taxonomy" id="1043005"/>
    <lineage>
        <taxon>Eukaryota</taxon>
        <taxon>Fungi</taxon>
        <taxon>Dikarya</taxon>
        <taxon>Ascomycota</taxon>
        <taxon>Pezizomycotina</taxon>
        <taxon>Dothideomycetes</taxon>
        <taxon>Dothideomycetidae</taxon>
        <taxon>Dothideales</taxon>
        <taxon>Saccotheciaceae</taxon>
        <taxon>Aureobasidium</taxon>
    </lineage>
</organism>
<keyword evidence="2" id="KW-1185">Reference proteome</keyword>
<dbReference type="RefSeq" id="XP_013342885.1">
    <property type="nucleotide sequence ID" value="XM_013487431.1"/>
</dbReference>
<dbReference type="GeneID" id="25366749"/>
<protein>
    <submittedName>
        <fullName evidence="1">Uncharacterized protein</fullName>
    </submittedName>
</protein>